<reference evidence="2 3" key="1">
    <citation type="submission" date="2019-08" db="EMBL/GenBank/DDBJ databases">
        <title>Whole genome of Aphis craccivora.</title>
        <authorList>
            <person name="Voronova N.V."/>
            <person name="Shulinski R.S."/>
            <person name="Bandarenka Y.V."/>
            <person name="Zhorov D.G."/>
            <person name="Warner D."/>
        </authorList>
    </citation>
    <scope>NUCLEOTIDE SEQUENCE [LARGE SCALE GENOMIC DNA]</scope>
    <source>
        <strain evidence="2">180601</strain>
        <tissue evidence="2">Whole Body</tissue>
    </source>
</reference>
<accession>A0A6G0YHT9</accession>
<feature type="region of interest" description="Disordered" evidence="1">
    <location>
        <begin position="1"/>
        <end position="47"/>
    </location>
</feature>
<feature type="compositionally biased region" description="Polar residues" evidence="1">
    <location>
        <begin position="11"/>
        <end position="47"/>
    </location>
</feature>
<comment type="caution">
    <text evidence="2">The sequence shown here is derived from an EMBL/GenBank/DDBJ whole genome shotgun (WGS) entry which is preliminary data.</text>
</comment>
<evidence type="ECO:0000256" key="1">
    <source>
        <dbReference type="SAM" id="MobiDB-lite"/>
    </source>
</evidence>
<dbReference type="EMBL" id="VUJU01003964">
    <property type="protein sequence ID" value="KAF0756000.1"/>
    <property type="molecule type" value="Genomic_DNA"/>
</dbReference>
<dbReference type="Proteomes" id="UP000478052">
    <property type="component" value="Unassembled WGS sequence"/>
</dbReference>
<keyword evidence="3" id="KW-1185">Reference proteome</keyword>
<sequence length="47" mass="5084">MGRKKKDQADKSGSQHNESINEQQQTTCTDAQISTNTITMSSGLIGN</sequence>
<name>A0A6G0YHT9_APHCR</name>
<feature type="non-terminal residue" evidence="2">
    <location>
        <position position="47"/>
    </location>
</feature>
<dbReference type="AlphaFoldDB" id="A0A6G0YHT9"/>
<gene>
    <name evidence="2" type="ORF">FWK35_00011465</name>
</gene>
<evidence type="ECO:0000313" key="2">
    <source>
        <dbReference type="EMBL" id="KAF0756000.1"/>
    </source>
</evidence>
<protein>
    <submittedName>
        <fullName evidence="2">Retrovirus-related Pol polyprotein</fullName>
    </submittedName>
</protein>
<dbReference type="OrthoDB" id="6635973at2759"/>
<organism evidence="2 3">
    <name type="scientific">Aphis craccivora</name>
    <name type="common">Cowpea aphid</name>
    <dbReference type="NCBI Taxonomy" id="307492"/>
    <lineage>
        <taxon>Eukaryota</taxon>
        <taxon>Metazoa</taxon>
        <taxon>Ecdysozoa</taxon>
        <taxon>Arthropoda</taxon>
        <taxon>Hexapoda</taxon>
        <taxon>Insecta</taxon>
        <taxon>Pterygota</taxon>
        <taxon>Neoptera</taxon>
        <taxon>Paraneoptera</taxon>
        <taxon>Hemiptera</taxon>
        <taxon>Sternorrhyncha</taxon>
        <taxon>Aphidomorpha</taxon>
        <taxon>Aphidoidea</taxon>
        <taxon>Aphididae</taxon>
        <taxon>Aphidini</taxon>
        <taxon>Aphis</taxon>
        <taxon>Aphis</taxon>
    </lineage>
</organism>
<evidence type="ECO:0000313" key="3">
    <source>
        <dbReference type="Proteomes" id="UP000478052"/>
    </source>
</evidence>
<proteinExistence type="predicted"/>